<comment type="caution">
    <text evidence="1">The sequence shown here is derived from an EMBL/GenBank/DDBJ whole genome shotgun (WGS) entry which is preliminary data.</text>
</comment>
<proteinExistence type="predicted"/>
<name>A0A820ELK9_9BILA</name>
<dbReference type="EMBL" id="CAJOAY010012368">
    <property type="protein sequence ID" value="CAF4250687.1"/>
    <property type="molecule type" value="Genomic_DNA"/>
</dbReference>
<organism evidence="1 2">
    <name type="scientific">Adineta steineri</name>
    <dbReference type="NCBI Taxonomy" id="433720"/>
    <lineage>
        <taxon>Eukaryota</taxon>
        <taxon>Metazoa</taxon>
        <taxon>Spiralia</taxon>
        <taxon>Gnathifera</taxon>
        <taxon>Rotifera</taxon>
        <taxon>Eurotatoria</taxon>
        <taxon>Bdelloidea</taxon>
        <taxon>Adinetida</taxon>
        <taxon>Adinetidae</taxon>
        <taxon>Adineta</taxon>
    </lineage>
</organism>
<accession>A0A820ELK9</accession>
<feature type="non-terminal residue" evidence="1">
    <location>
        <position position="1"/>
    </location>
</feature>
<sequence>YNTTVNSDYNINITNLPGYKATLYQTIHVGDCASKLTHSGQAALDSCIEKKKLISYAYYLGNIEYFKRIDGSRNPMIHKDIFREKTVKDIGKDNDKRASLLNDLQKKNNTDNYSHAIITACYLGSR</sequence>
<evidence type="ECO:0000313" key="2">
    <source>
        <dbReference type="Proteomes" id="UP000663881"/>
    </source>
</evidence>
<reference evidence="1" key="1">
    <citation type="submission" date="2021-02" db="EMBL/GenBank/DDBJ databases">
        <authorList>
            <person name="Nowell W R."/>
        </authorList>
    </citation>
    <scope>NUCLEOTIDE SEQUENCE</scope>
</reference>
<dbReference type="Proteomes" id="UP000663881">
    <property type="component" value="Unassembled WGS sequence"/>
</dbReference>
<protein>
    <submittedName>
        <fullName evidence="1">Uncharacterized protein</fullName>
    </submittedName>
</protein>
<gene>
    <name evidence="1" type="ORF">OKA104_LOCUS43584</name>
</gene>
<evidence type="ECO:0000313" key="1">
    <source>
        <dbReference type="EMBL" id="CAF4250687.1"/>
    </source>
</evidence>
<dbReference type="AlphaFoldDB" id="A0A820ELK9"/>